<reference evidence="3" key="1">
    <citation type="journal article" date="2017" name="Nat. Ecol. Evol.">
        <title>Genome expansion and lineage-specific genetic innovations in the forest pathogenic fungi Armillaria.</title>
        <authorList>
            <person name="Sipos G."/>
            <person name="Prasanna A.N."/>
            <person name="Walter M.C."/>
            <person name="O'Connor E."/>
            <person name="Balint B."/>
            <person name="Krizsan K."/>
            <person name="Kiss B."/>
            <person name="Hess J."/>
            <person name="Varga T."/>
            <person name="Slot J."/>
            <person name="Riley R."/>
            <person name="Boka B."/>
            <person name="Rigling D."/>
            <person name="Barry K."/>
            <person name="Lee J."/>
            <person name="Mihaltcheva S."/>
            <person name="LaButti K."/>
            <person name="Lipzen A."/>
            <person name="Waldron R."/>
            <person name="Moloney N.M."/>
            <person name="Sperisen C."/>
            <person name="Kredics L."/>
            <person name="Vagvoelgyi C."/>
            <person name="Patrignani A."/>
            <person name="Fitzpatrick D."/>
            <person name="Nagy I."/>
            <person name="Doyle S."/>
            <person name="Anderson J.B."/>
            <person name="Grigoriev I.V."/>
            <person name="Gueldener U."/>
            <person name="Muensterkoetter M."/>
            <person name="Nagy L.G."/>
        </authorList>
    </citation>
    <scope>NUCLEOTIDE SEQUENCE [LARGE SCALE GENOMIC DNA]</scope>
    <source>
        <strain evidence="3">Ar21-2</strain>
    </source>
</reference>
<dbReference type="CDD" id="cd00067">
    <property type="entry name" value="GAL4"/>
    <property type="match status" value="1"/>
</dbReference>
<feature type="domain" description="Zn(2)-C6 fungal-type" evidence="1">
    <location>
        <begin position="19"/>
        <end position="51"/>
    </location>
</feature>
<feature type="non-terminal residue" evidence="2">
    <location>
        <position position="1"/>
    </location>
</feature>
<dbReference type="Gene3D" id="4.10.240.10">
    <property type="entry name" value="Zn(2)-C6 fungal-type DNA-binding domain"/>
    <property type="match status" value="1"/>
</dbReference>
<dbReference type="PROSITE" id="PS50048">
    <property type="entry name" value="ZN2_CY6_FUNGAL_2"/>
    <property type="match status" value="1"/>
</dbReference>
<dbReference type="OMA" id="KPEHCEY"/>
<dbReference type="OrthoDB" id="39175at2759"/>
<evidence type="ECO:0000259" key="1">
    <source>
        <dbReference type="PROSITE" id="PS50048"/>
    </source>
</evidence>
<sequence length="80" mass="8993">STMSDKSSSSKTHLPKGSACMNCRRRKIKCDGLRPVCSPCSSSDAFRDCEYVERGTRSKTQAIEAQITVHENRIQELEQQ</sequence>
<protein>
    <recommendedName>
        <fullName evidence="1">Zn(2)-C6 fungal-type domain-containing protein</fullName>
    </recommendedName>
</protein>
<accession>A0A2H3DX13</accession>
<evidence type="ECO:0000313" key="2">
    <source>
        <dbReference type="EMBL" id="PBK95982.1"/>
    </source>
</evidence>
<name>A0A2H3DX13_ARMGA</name>
<dbReference type="EMBL" id="KZ293651">
    <property type="protein sequence ID" value="PBK95982.1"/>
    <property type="molecule type" value="Genomic_DNA"/>
</dbReference>
<dbReference type="SUPFAM" id="SSF57701">
    <property type="entry name" value="Zn2/Cys6 DNA-binding domain"/>
    <property type="match status" value="1"/>
</dbReference>
<dbReference type="PANTHER" id="PTHR47431">
    <property type="entry name" value="ZN(II)2CYS6 TRANSCRIPTION FACTOR (EUROFUNG)-RELATED"/>
    <property type="match status" value="1"/>
</dbReference>
<organism evidence="2 3">
    <name type="scientific">Armillaria gallica</name>
    <name type="common">Bulbous honey fungus</name>
    <name type="synonym">Armillaria bulbosa</name>
    <dbReference type="NCBI Taxonomy" id="47427"/>
    <lineage>
        <taxon>Eukaryota</taxon>
        <taxon>Fungi</taxon>
        <taxon>Dikarya</taxon>
        <taxon>Basidiomycota</taxon>
        <taxon>Agaricomycotina</taxon>
        <taxon>Agaricomycetes</taxon>
        <taxon>Agaricomycetidae</taxon>
        <taxon>Agaricales</taxon>
        <taxon>Marasmiineae</taxon>
        <taxon>Physalacriaceae</taxon>
        <taxon>Armillaria</taxon>
    </lineage>
</organism>
<dbReference type="Proteomes" id="UP000217790">
    <property type="component" value="Unassembled WGS sequence"/>
</dbReference>
<dbReference type="InParanoid" id="A0A2H3DX13"/>
<keyword evidence="3" id="KW-1185">Reference proteome</keyword>
<dbReference type="PANTHER" id="PTHR47431:SF1">
    <property type="entry name" value="ZN(II)2CYS6 TRANSCRIPTION FACTOR (EUROFUNG)"/>
    <property type="match status" value="1"/>
</dbReference>
<dbReference type="Pfam" id="PF00172">
    <property type="entry name" value="Zn_clus"/>
    <property type="match status" value="1"/>
</dbReference>
<feature type="non-terminal residue" evidence="2">
    <location>
        <position position="80"/>
    </location>
</feature>
<gene>
    <name evidence="2" type="ORF">ARMGADRAFT_868612</name>
</gene>
<evidence type="ECO:0000313" key="3">
    <source>
        <dbReference type="Proteomes" id="UP000217790"/>
    </source>
</evidence>
<dbReference type="GO" id="GO:0000981">
    <property type="term" value="F:DNA-binding transcription factor activity, RNA polymerase II-specific"/>
    <property type="evidence" value="ECO:0007669"/>
    <property type="project" value="InterPro"/>
</dbReference>
<proteinExistence type="predicted"/>
<dbReference type="InterPro" id="IPR001138">
    <property type="entry name" value="Zn2Cys6_DnaBD"/>
</dbReference>
<dbReference type="SMART" id="SM00066">
    <property type="entry name" value="GAL4"/>
    <property type="match status" value="1"/>
</dbReference>
<dbReference type="AlphaFoldDB" id="A0A2H3DX13"/>
<dbReference type="PROSITE" id="PS00463">
    <property type="entry name" value="ZN2_CY6_FUNGAL_1"/>
    <property type="match status" value="1"/>
</dbReference>
<dbReference type="GO" id="GO:0008270">
    <property type="term" value="F:zinc ion binding"/>
    <property type="evidence" value="ECO:0007669"/>
    <property type="project" value="InterPro"/>
</dbReference>
<dbReference type="STRING" id="47427.A0A2H3DX13"/>
<dbReference type="InterPro" id="IPR036864">
    <property type="entry name" value="Zn2-C6_fun-type_DNA-bd_sf"/>
</dbReference>